<dbReference type="EMBL" id="LWDX02051256">
    <property type="protein sequence ID" value="OEL20271.1"/>
    <property type="molecule type" value="Genomic_DNA"/>
</dbReference>
<evidence type="ECO:0000313" key="4">
    <source>
        <dbReference type="EMBL" id="OEL20271.1"/>
    </source>
</evidence>
<gene>
    <name evidence="4" type="ORF">BAE44_0018710</name>
</gene>
<feature type="domain" description="Agglutinin" evidence="3">
    <location>
        <begin position="4"/>
        <end position="174"/>
    </location>
</feature>
<dbReference type="Proteomes" id="UP000095767">
    <property type="component" value="Unassembled WGS sequence"/>
</dbReference>
<sequence>MEKMHLPSCFALQSKRQERYLRYVHEEGDETTYGQLQLNGEDAVNPFTRFDSEPSLLHEGLVHIRCRYNRKYWVPRQRGGCGWWIVADAHEPEEDLDSPNCTLIKPIISVTDDKDDAKDASTEPHLMTVRFLHAGHGKDTRMMTFSEDGGAAASCMRVAEHDDDAGDDAFIVLNFARSPRRLPKFVVFKGYNDLYLSGVTINGRNYLQFSARDPGHPTVMHEITYRVGDGVFFVRNIHLDRYWLHGSGEWILAYYTPQQMQRPTNQSMFTAVDVKDYFAISIFERPGSRDLYFLKSITRDGFTHCLNDNSMNRTITAEARIRVEEAVLDREIYNVEYRLREARIYDTSVLTMATTAAVNDTSKENTKTLTLAYEESEMSTWDATLELKLGYESKIRAGFPKLGLGATVNISAEFFGAYNWGETMEKKVSHEVEYEVTVPPKTKVTVSLIATRSAVDIPFDYRQRDVMSTDGQARDVAMTDGLYTGINSYNFKFQTTEEKLKPRLFLAPPSDP</sequence>
<evidence type="ECO:0000256" key="2">
    <source>
        <dbReference type="ARBA" id="ARBA00023157"/>
    </source>
</evidence>
<dbReference type="PANTHER" id="PTHR39244:SF3">
    <property type="entry name" value="AGGLUTININ DOMAIN-CONTAINING PROTEIN"/>
    <property type="match status" value="1"/>
</dbReference>
<dbReference type="InterPro" id="IPR008998">
    <property type="entry name" value="Agglutinin"/>
</dbReference>
<evidence type="ECO:0000259" key="3">
    <source>
        <dbReference type="SMART" id="SM00791"/>
    </source>
</evidence>
<organism evidence="4 5">
    <name type="scientific">Dichanthelium oligosanthes</name>
    <dbReference type="NCBI Taxonomy" id="888268"/>
    <lineage>
        <taxon>Eukaryota</taxon>
        <taxon>Viridiplantae</taxon>
        <taxon>Streptophyta</taxon>
        <taxon>Embryophyta</taxon>
        <taxon>Tracheophyta</taxon>
        <taxon>Spermatophyta</taxon>
        <taxon>Magnoliopsida</taxon>
        <taxon>Liliopsida</taxon>
        <taxon>Poales</taxon>
        <taxon>Poaceae</taxon>
        <taxon>PACMAD clade</taxon>
        <taxon>Panicoideae</taxon>
        <taxon>Panicodae</taxon>
        <taxon>Paniceae</taxon>
        <taxon>Dichantheliinae</taxon>
        <taxon>Dichanthelium</taxon>
    </lineage>
</organism>
<accession>A0A1E5V587</accession>
<proteinExistence type="inferred from homology"/>
<keyword evidence="2" id="KW-1015">Disulfide bond</keyword>
<dbReference type="InterPro" id="IPR053237">
    <property type="entry name" value="Natterin_C"/>
</dbReference>
<name>A0A1E5V587_9POAL</name>
<comment type="caution">
    <text evidence="4">The sequence shown here is derived from an EMBL/GenBank/DDBJ whole genome shotgun (WGS) entry which is preliminary data.</text>
</comment>
<dbReference type="SMART" id="SM00791">
    <property type="entry name" value="Agglutinin"/>
    <property type="match status" value="2"/>
</dbReference>
<reference evidence="4 5" key="1">
    <citation type="submission" date="2016-09" db="EMBL/GenBank/DDBJ databases">
        <title>The draft genome of Dichanthelium oligosanthes: A C3 panicoid grass species.</title>
        <authorList>
            <person name="Studer A.J."/>
            <person name="Schnable J.C."/>
            <person name="Brutnell T.P."/>
        </authorList>
    </citation>
    <scope>NUCLEOTIDE SEQUENCE [LARGE SCALE GENOMIC DNA]</scope>
    <source>
        <strain evidence="5">cv. Kellogg 1175</strain>
        <tissue evidence="4">Leaf</tissue>
    </source>
</reference>
<dbReference type="Pfam" id="PF01117">
    <property type="entry name" value="Aerolysin"/>
    <property type="match status" value="1"/>
</dbReference>
<comment type="similarity">
    <text evidence="1">Belongs to the aerolysin family.</text>
</comment>
<keyword evidence="5" id="KW-1185">Reference proteome</keyword>
<dbReference type="Gene3D" id="2.170.15.10">
    <property type="entry name" value="Proaerolysin, chain A, domain 3"/>
    <property type="match status" value="1"/>
</dbReference>
<dbReference type="Pfam" id="PF07468">
    <property type="entry name" value="Agglutinin"/>
    <property type="match status" value="2"/>
</dbReference>
<dbReference type="AlphaFoldDB" id="A0A1E5V587"/>
<dbReference type="Gene3D" id="2.80.10.50">
    <property type="match status" value="2"/>
</dbReference>
<evidence type="ECO:0000256" key="1">
    <source>
        <dbReference type="ARBA" id="ARBA00009831"/>
    </source>
</evidence>
<dbReference type="CDD" id="cd20216">
    <property type="entry name" value="PFM_HFR-2-like"/>
    <property type="match status" value="1"/>
</dbReference>
<evidence type="ECO:0000313" key="5">
    <source>
        <dbReference type="Proteomes" id="UP000095767"/>
    </source>
</evidence>
<feature type="domain" description="Agglutinin" evidence="3">
    <location>
        <begin position="180"/>
        <end position="325"/>
    </location>
</feature>
<dbReference type="SUPFAM" id="SSF50382">
    <property type="entry name" value="Agglutinin"/>
    <property type="match status" value="2"/>
</dbReference>
<protein>
    <recommendedName>
        <fullName evidence="3">Agglutinin domain-containing protein</fullName>
    </recommendedName>
</protein>
<dbReference type="InterPro" id="IPR036242">
    <property type="entry name" value="Agglutinin_dom_sf"/>
</dbReference>
<dbReference type="SUPFAM" id="SSF56973">
    <property type="entry name" value="Aerolisin/ETX pore-forming domain"/>
    <property type="match status" value="1"/>
</dbReference>
<dbReference type="OrthoDB" id="4948898at2759"/>
<dbReference type="InterPro" id="IPR055267">
    <property type="entry name" value="Aerolysin-like_C"/>
</dbReference>
<dbReference type="PANTHER" id="PTHR39244">
    <property type="entry name" value="NATTERIN-4"/>
    <property type="match status" value="1"/>
</dbReference>